<evidence type="ECO:0000256" key="3">
    <source>
        <dbReference type="SAM" id="MobiDB-lite"/>
    </source>
</evidence>
<dbReference type="Pfam" id="PF23667">
    <property type="entry name" value="CUB_CDCP1_1"/>
    <property type="match status" value="1"/>
</dbReference>
<dbReference type="InterPro" id="IPR035914">
    <property type="entry name" value="Sperma_CUB_dom_sf"/>
</dbReference>
<accession>A0A3Q2TXZ2</accession>
<dbReference type="InterPro" id="IPR056269">
    <property type="entry name" value="CUB_CDCP1_2nd_5th"/>
</dbReference>
<evidence type="ECO:0000313" key="5">
    <source>
        <dbReference type="Ensembl" id="ENSFHEP00000021805.1"/>
    </source>
</evidence>
<keyword evidence="1" id="KW-1015">Disulfide bond</keyword>
<dbReference type="InterPro" id="IPR000859">
    <property type="entry name" value="CUB_dom"/>
</dbReference>
<dbReference type="InterPro" id="IPR056268">
    <property type="entry name" value="CUB_CDCP1_1st"/>
</dbReference>
<feature type="compositionally biased region" description="Polar residues" evidence="3">
    <location>
        <begin position="301"/>
        <end position="311"/>
    </location>
</feature>
<reference evidence="5" key="1">
    <citation type="submission" date="2025-08" db="UniProtKB">
        <authorList>
            <consortium name="Ensembl"/>
        </authorList>
    </citation>
    <scope>IDENTIFICATION</scope>
</reference>
<feature type="domain" description="CUB" evidence="4">
    <location>
        <begin position="77"/>
        <end position="148"/>
    </location>
</feature>
<dbReference type="InterPro" id="IPR056266">
    <property type="entry name" value="CDCP1_CUB_3rd_6th"/>
</dbReference>
<organism evidence="5 6">
    <name type="scientific">Fundulus heteroclitus</name>
    <name type="common">Killifish</name>
    <name type="synonym">Mummichog</name>
    <dbReference type="NCBI Taxonomy" id="8078"/>
    <lineage>
        <taxon>Eukaryota</taxon>
        <taxon>Metazoa</taxon>
        <taxon>Chordata</taxon>
        <taxon>Craniata</taxon>
        <taxon>Vertebrata</taxon>
        <taxon>Euteleostomi</taxon>
        <taxon>Actinopterygii</taxon>
        <taxon>Neopterygii</taxon>
        <taxon>Teleostei</taxon>
        <taxon>Neoteleostei</taxon>
        <taxon>Acanthomorphata</taxon>
        <taxon>Ovalentaria</taxon>
        <taxon>Atherinomorphae</taxon>
        <taxon>Cyprinodontiformes</taxon>
        <taxon>Fundulidae</taxon>
        <taxon>Fundulus</taxon>
    </lineage>
</organism>
<evidence type="ECO:0000256" key="2">
    <source>
        <dbReference type="PROSITE-ProRule" id="PRU00059"/>
    </source>
</evidence>
<dbReference type="GeneTree" id="ENSGT00390000010209"/>
<dbReference type="Proteomes" id="UP000265000">
    <property type="component" value="Unplaced"/>
</dbReference>
<comment type="caution">
    <text evidence="2">Lacks conserved residue(s) required for the propagation of feature annotation.</text>
</comment>
<dbReference type="PROSITE" id="PS01180">
    <property type="entry name" value="CUB"/>
    <property type="match status" value="1"/>
</dbReference>
<sequence length="311" mass="34890">MFTVTPEKDTTFYINKTQGSSCYMCTKVPGNKPERQCYDNLPFNKNTPVTIEFHCSRPQDVFIVEIVRNIACTSTSCGRIIQSDFGSSGLLDFPRRFTWKIKAYPQKSFQINFAKTGLSQIAPTDSCNDKHTYTLRAADVLLGKYCSSGPISNTQILNQGSFSLDLPAGQRLGPGQFDVSVVEKIDSKLHFANISVTLQEGSLSSTLMSPNYPRSFPNNDVMEWYFQVPSKHKAAIKFMNLTLPTCLKKQTEVEYTSGGKTQVVRLDEVHPVQNEGSFSLRLRNCEMDTRRSGSAGLSMKFNVSQHPSRRE</sequence>
<name>A0A3Q2TXZ2_FUNHE</name>
<dbReference type="Gene3D" id="2.60.120.290">
    <property type="entry name" value="Spermadhesin, CUB domain"/>
    <property type="match status" value="1"/>
</dbReference>
<evidence type="ECO:0000313" key="6">
    <source>
        <dbReference type="Proteomes" id="UP000265000"/>
    </source>
</evidence>
<proteinExistence type="predicted"/>
<dbReference type="InterPro" id="IPR038811">
    <property type="entry name" value="CDCP1"/>
</dbReference>
<dbReference type="Pfam" id="PF23665">
    <property type="entry name" value="CDCP1_CUB_6"/>
    <property type="match status" value="1"/>
</dbReference>
<evidence type="ECO:0000256" key="1">
    <source>
        <dbReference type="ARBA" id="ARBA00023157"/>
    </source>
</evidence>
<dbReference type="AlphaFoldDB" id="A0A3Q2TXZ2"/>
<reference evidence="5" key="2">
    <citation type="submission" date="2025-09" db="UniProtKB">
        <authorList>
            <consortium name="Ensembl"/>
        </authorList>
    </citation>
    <scope>IDENTIFICATION</scope>
</reference>
<dbReference type="Ensembl" id="ENSFHET00000014530.1">
    <property type="protein sequence ID" value="ENSFHEP00000021805.1"/>
    <property type="gene ID" value="ENSFHEG00000001792.1"/>
</dbReference>
<evidence type="ECO:0000259" key="4">
    <source>
        <dbReference type="PROSITE" id="PS01180"/>
    </source>
</evidence>
<feature type="region of interest" description="Disordered" evidence="3">
    <location>
        <begin position="291"/>
        <end position="311"/>
    </location>
</feature>
<dbReference type="PANTHER" id="PTHR14477">
    <property type="entry name" value="CUB DOMAIN-CONTAINING PROTEIN 1"/>
    <property type="match status" value="1"/>
</dbReference>
<dbReference type="PANTHER" id="PTHR14477:SF1">
    <property type="entry name" value="CUB DOMAIN-CONTAINING PROTEIN 1"/>
    <property type="match status" value="1"/>
</dbReference>
<dbReference type="Pfam" id="PF23668">
    <property type="entry name" value="CUB_CDCP1_2"/>
    <property type="match status" value="1"/>
</dbReference>
<dbReference type="SUPFAM" id="SSF49854">
    <property type="entry name" value="Spermadhesin, CUB domain"/>
    <property type="match status" value="1"/>
</dbReference>
<keyword evidence="6" id="KW-1185">Reference proteome</keyword>
<protein>
    <recommendedName>
        <fullName evidence="4">CUB domain-containing protein</fullName>
    </recommendedName>
</protein>